<protein>
    <submittedName>
        <fullName evidence="2">Uncharacterized protein</fullName>
    </submittedName>
</protein>
<organism evidence="2 3">
    <name type="scientific">Coniochaeta hoffmannii</name>
    <dbReference type="NCBI Taxonomy" id="91930"/>
    <lineage>
        <taxon>Eukaryota</taxon>
        <taxon>Fungi</taxon>
        <taxon>Dikarya</taxon>
        <taxon>Ascomycota</taxon>
        <taxon>Pezizomycotina</taxon>
        <taxon>Sordariomycetes</taxon>
        <taxon>Sordariomycetidae</taxon>
        <taxon>Coniochaetales</taxon>
        <taxon>Coniochaetaceae</taxon>
        <taxon>Coniochaeta</taxon>
    </lineage>
</organism>
<accession>A0AA38VJ13</accession>
<evidence type="ECO:0000313" key="2">
    <source>
        <dbReference type="EMBL" id="KAJ9134845.1"/>
    </source>
</evidence>
<evidence type="ECO:0000256" key="1">
    <source>
        <dbReference type="SAM" id="MobiDB-lite"/>
    </source>
</evidence>
<dbReference type="AlphaFoldDB" id="A0AA38VJ13"/>
<sequence>MPAPTFGPIPPSLWDDNPPVKSSTAQQNLRALNQYIRGHRGHAHGSWGYTVLRTAYTPESDVLVPVALDGLKRYVHWWCHHGRFPAFGALCEEQRVDFSEPNDELFRRFYLEVVEDREGLAHLDGGGGGGDGVANGDERFAALGDYFRRRVVAGVADTGDCPEDKPRFCVCLVLDSESVASLVRLPEQPLRCAADLAEKREFLAAGQAGLWILEADYREEQDSDDEDYYGPDDTYRGWMRIGVPEIMGSWFSRLQRDSAPYFWHEQKEQGSVVYCHQSRTRVVTPSK</sequence>
<gene>
    <name evidence="2" type="ORF">NKR19_g8512</name>
</gene>
<feature type="region of interest" description="Disordered" evidence="1">
    <location>
        <begin position="1"/>
        <end position="20"/>
    </location>
</feature>
<keyword evidence="3" id="KW-1185">Reference proteome</keyword>
<name>A0AA38VJ13_9PEZI</name>
<dbReference type="Proteomes" id="UP001174691">
    <property type="component" value="Unassembled WGS sequence"/>
</dbReference>
<comment type="caution">
    <text evidence="2">The sequence shown here is derived from an EMBL/GenBank/DDBJ whole genome shotgun (WGS) entry which is preliminary data.</text>
</comment>
<evidence type="ECO:0000313" key="3">
    <source>
        <dbReference type="Proteomes" id="UP001174691"/>
    </source>
</evidence>
<proteinExistence type="predicted"/>
<dbReference type="EMBL" id="JANBVN010000174">
    <property type="protein sequence ID" value="KAJ9134845.1"/>
    <property type="molecule type" value="Genomic_DNA"/>
</dbReference>
<reference evidence="2" key="1">
    <citation type="submission" date="2022-07" db="EMBL/GenBank/DDBJ databases">
        <title>Fungi with potential for degradation of polypropylene.</title>
        <authorList>
            <person name="Gostincar C."/>
        </authorList>
    </citation>
    <scope>NUCLEOTIDE SEQUENCE</scope>
    <source>
        <strain evidence="2">EXF-13287</strain>
    </source>
</reference>
<feature type="compositionally biased region" description="Pro residues" evidence="1">
    <location>
        <begin position="1"/>
        <end position="11"/>
    </location>
</feature>